<dbReference type="Proteomes" id="UP000649617">
    <property type="component" value="Unassembled WGS sequence"/>
</dbReference>
<feature type="compositionally biased region" description="Basic and acidic residues" evidence="1">
    <location>
        <begin position="26"/>
        <end position="42"/>
    </location>
</feature>
<protein>
    <submittedName>
        <fullName evidence="2">Uncharacterized protein</fullName>
    </submittedName>
</protein>
<evidence type="ECO:0000256" key="1">
    <source>
        <dbReference type="SAM" id="MobiDB-lite"/>
    </source>
</evidence>
<accession>A0A812WYU8</accession>
<feature type="region of interest" description="Disordered" evidence="1">
    <location>
        <begin position="26"/>
        <end position="55"/>
    </location>
</feature>
<sequence length="203" mass="22318">MNRSTGTFMSDMCNGPDFLWNGGALEEKDGVQASSESEHSEEAAEDPSSSSTQRILERPSYLVDNEVGVALLLEGSGSHTRVRAWNRGELAWEHKIRGRVEETALADGFVALVLDSPVMQLHIKTGGILVVLGNDSGLRVVDLRGRLVVQTQIGHLCEPMDLDKESLQLSPAGDLSIRLADGRIFHFNRPPAVQSFLEWRVQI</sequence>
<evidence type="ECO:0000313" key="2">
    <source>
        <dbReference type="EMBL" id="CAE7704490.1"/>
    </source>
</evidence>
<dbReference type="AlphaFoldDB" id="A0A812WYU8"/>
<keyword evidence="3" id="KW-1185">Reference proteome</keyword>
<comment type="caution">
    <text evidence="2">The sequence shown here is derived from an EMBL/GenBank/DDBJ whole genome shotgun (WGS) entry which is preliminary data.</text>
</comment>
<organism evidence="2 3">
    <name type="scientific">Symbiodinium pilosum</name>
    <name type="common">Dinoflagellate</name>
    <dbReference type="NCBI Taxonomy" id="2952"/>
    <lineage>
        <taxon>Eukaryota</taxon>
        <taxon>Sar</taxon>
        <taxon>Alveolata</taxon>
        <taxon>Dinophyceae</taxon>
        <taxon>Suessiales</taxon>
        <taxon>Symbiodiniaceae</taxon>
        <taxon>Symbiodinium</taxon>
    </lineage>
</organism>
<proteinExistence type="predicted"/>
<dbReference type="EMBL" id="CAJNIZ010044893">
    <property type="protein sequence ID" value="CAE7704490.1"/>
    <property type="molecule type" value="Genomic_DNA"/>
</dbReference>
<gene>
    <name evidence="2" type="ORF">SPIL2461_LOCUS19863</name>
</gene>
<name>A0A812WYU8_SYMPI</name>
<reference evidence="2" key="1">
    <citation type="submission" date="2021-02" db="EMBL/GenBank/DDBJ databases">
        <authorList>
            <person name="Dougan E. K."/>
            <person name="Rhodes N."/>
            <person name="Thang M."/>
            <person name="Chan C."/>
        </authorList>
    </citation>
    <scope>NUCLEOTIDE SEQUENCE</scope>
</reference>
<evidence type="ECO:0000313" key="3">
    <source>
        <dbReference type="Proteomes" id="UP000649617"/>
    </source>
</evidence>